<evidence type="ECO:0000313" key="2">
    <source>
        <dbReference type="EMBL" id="MBM9460468.1"/>
    </source>
</evidence>
<dbReference type="PANTHER" id="PTHR34351:SF1">
    <property type="entry name" value="SLR1927 PROTEIN"/>
    <property type="match status" value="1"/>
</dbReference>
<dbReference type="PROSITE" id="PS51257">
    <property type="entry name" value="PROKAR_LIPOPROTEIN"/>
    <property type="match status" value="1"/>
</dbReference>
<organism evidence="2 3">
    <name type="scientific">Nocardioides faecalis</name>
    <dbReference type="NCBI Taxonomy" id="2803858"/>
    <lineage>
        <taxon>Bacteria</taxon>
        <taxon>Bacillati</taxon>
        <taxon>Actinomycetota</taxon>
        <taxon>Actinomycetes</taxon>
        <taxon>Propionibacteriales</taxon>
        <taxon>Nocardioidaceae</taxon>
        <taxon>Nocardioides</taxon>
    </lineage>
</organism>
<dbReference type="PANTHER" id="PTHR34351">
    <property type="entry name" value="SLR1927 PROTEIN-RELATED"/>
    <property type="match status" value="1"/>
</dbReference>
<comment type="caution">
    <text evidence="2">The sequence shown here is derived from an EMBL/GenBank/DDBJ whole genome shotgun (WGS) entry which is preliminary data.</text>
</comment>
<dbReference type="Pfam" id="PF01882">
    <property type="entry name" value="DUF58"/>
    <property type="match status" value="1"/>
</dbReference>
<dbReference type="RefSeq" id="WP_205291789.1">
    <property type="nucleotide sequence ID" value="NZ_JAERTX010000009.1"/>
</dbReference>
<reference evidence="2" key="1">
    <citation type="submission" date="2021-01" db="EMBL/GenBank/DDBJ databases">
        <title>Novel species in genus Nocardioides.</title>
        <authorList>
            <person name="Zhang G."/>
        </authorList>
    </citation>
    <scope>NUCLEOTIDE SEQUENCE</scope>
    <source>
        <strain evidence="2">Zg-536</strain>
    </source>
</reference>
<proteinExistence type="predicted"/>
<dbReference type="EMBL" id="JAERTX010000009">
    <property type="protein sequence ID" value="MBM9460468.1"/>
    <property type="molecule type" value="Genomic_DNA"/>
</dbReference>
<feature type="domain" description="DUF58" evidence="1">
    <location>
        <begin position="200"/>
        <end position="290"/>
    </location>
</feature>
<dbReference type="InterPro" id="IPR002881">
    <property type="entry name" value="DUF58"/>
</dbReference>
<sequence>MRRPFSPLTLRGRTFLAAGLTAIACAVVLGQPALSRVGVLVASLPLLALLLARRRVPDLQVSRDVQPRTLRAGESARIGLTIAAGSGRAPGALLVEDGVPYALGDRPRLVLQGLGQRWERSVDYPVRADLRGQYAVGPLVVRMGDPFGLVERRRAVPGVATLVVTPRVVPLSAIPAAGGWQGTGEHRAQAFAAGSTEDASVREYRRGDDLRRVHWRSSARVGELMVRREEEPWEAHAHVLLDNRAHVHRGQGAGSSLETAVVAAASVITHLASQGYSVRLSTAEGTVALNAEEALQRLAVLQLVPHALLQPAHRGDAPRGGVVVAILGQLADADAPALRRLRHEAAAALAMVLDVAQWSATGRSDGAAAAAAPLLDAG</sequence>
<dbReference type="Proteomes" id="UP000663791">
    <property type="component" value="Unassembled WGS sequence"/>
</dbReference>
<protein>
    <submittedName>
        <fullName evidence="2">DUF58 domain-containing protein</fullName>
    </submittedName>
</protein>
<dbReference type="AlphaFoldDB" id="A0A939BYL7"/>
<feature type="non-terminal residue" evidence="2">
    <location>
        <position position="378"/>
    </location>
</feature>
<evidence type="ECO:0000313" key="3">
    <source>
        <dbReference type="Proteomes" id="UP000663791"/>
    </source>
</evidence>
<accession>A0A939BYL7</accession>
<keyword evidence="3" id="KW-1185">Reference proteome</keyword>
<evidence type="ECO:0000259" key="1">
    <source>
        <dbReference type="Pfam" id="PF01882"/>
    </source>
</evidence>
<name>A0A939BYL7_9ACTN</name>
<gene>
    <name evidence="2" type="ORF">JK386_11190</name>
</gene>